<reference evidence="2 3" key="1">
    <citation type="submission" date="2023-09" db="EMBL/GenBank/DDBJ databases">
        <authorList>
            <person name="Rey-Velasco X."/>
        </authorList>
    </citation>
    <scope>NUCLEOTIDE SEQUENCE [LARGE SCALE GENOMIC DNA]</scope>
    <source>
        <strain evidence="2 3">F390</strain>
    </source>
</reference>
<dbReference type="Pfam" id="PF01863">
    <property type="entry name" value="YgjP-like"/>
    <property type="match status" value="1"/>
</dbReference>
<keyword evidence="2" id="KW-0378">Hydrolase</keyword>
<dbReference type="InterPro" id="IPR053136">
    <property type="entry name" value="UTP_pyrophosphatase-like"/>
</dbReference>
<dbReference type="Gene3D" id="3.30.2010.10">
    <property type="entry name" value="Metalloproteases ('zincins'), catalytic domain"/>
    <property type="match status" value="1"/>
</dbReference>
<keyword evidence="2" id="KW-0645">Protease</keyword>
<proteinExistence type="predicted"/>
<name>A0ABU2ZIS4_9SPHN</name>
<evidence type="ECO:0000259" key="1">
    <source>
        <dbReference type="Pfam" id="PF01863"/>
    </source>
</evidence>
<organism evidence="2 3">
    <name type="scientific">Croceicoccus esteveae</name>
    <dbReference type="NCBI Taxonomy" id="3075597"/>
    <lineage>
        <taxon>Bacteria</taxon>
        <taxon>Pseudomonadati</taxon>
        <taxon>Pseudomonadota</taxon>
        <taxon>Alphaproteobacteria</taxon>
        <taxon>Sphingomonadales</taxon>
        <taxon>Erythrobacteraceae</taxon>
        <taxon>Croceicoccus</taxon>
    </lineage>
</organism>
<keyword evidence="3" id="KW-1185">Reference proteome</keyword>
<dbReference type="EC" id="3.4.-.-" evidence="2"/>
<accession>A0ABU2ZIS4</accession>
<protein>
    <submittedName>
        <fullName evidence="2">SprT family zinc-dependent metalloprotease</fullName>
        <ecNumber evidence="2">3.4.-.-</ecNumber>
    </submittedName>
</protein>
<gene>
    <name evidence="2" type="ORF">RM533_09900</name>
</gene>
<keyword evidence="2" id="KW-0482">Metalloprotease</keyword>
<dbReference type="InterPro" id="IPR002725">
    <property type="entry name" value="YgjP-like_metallopeptidase"/>
</dbReference>
<feature type="domain" description="YgjP-like metallopeptidase" evidence="1">
    <location>
        <begin position="25"/>
        <end position="233"/>
    </location>
</feature>
<dbReference type="GO" id="GO:0008237">
    <property type="term" value="F:metallopeptidase activity"/>
    <property type="evidence" value="ECO:0007669"/>
    <property type="project" value="UniProtKB-KW"/>
</dbReference>
<evidence type="ECO:0000313" key="2">
    <source>
        <dbReference type="EMBL" id="MDT0576500.1"/>
    </source>
</evidence>
<comment type="caution">
    <text evidence="2">The sequence shown here is derived from an EMBL/GenBank/DDBJ whole genome shotgun (WGS) entry which is preliminary data.</text>
</comment>
<dbReference type="Proteomes" id="UP001259803">
    <property type="component" value="Unassembled WGS sequence"/>
</dbReference>
<dbReference type="PANTHER" id="PTHR30399:SF1">
    <property type="entry name" value="UTP PYROPHOSPHATASE"/>
    <property type="match status" value="1"/>
</dbReference>
<dbReference type="RefSeq" id="WP_311341080.1">
    <property type="nucleotide sequence ID" value="NZ_JAVRHS010000008.1"/>
</dbReference>
<dbReference type="PANTHER" id="PTHR30399">
    <property type="entry name" value="UNCHARACTERIZED PROTEIN YGJP"/>
    <property type="match status" value="1"/>
</dbReference>
<dbReference type="EMBL" id="JAVRHS010000008">
    <property type="protein sequence ID" value="MDT0576500.1"/>
    <property type="molecule type" value="Genomic_DNA"/>
</dbReference>
<sequence>MPTLQIGRKEIPYELRRSATASERRITVTPGHVEVLALTNDDEEAVAGFLDRKRQWLFNTVREMERVTAGRHAVPRFMTGSKIPYRGRKMPLTVRRTDAERIAITYRNGFIVDLPHWAGQDADHLVASELQHWLKQRARRDANEIATDYGKRFGLIPRSIRVADFANGWGSCGPEGNILINWHLIFAPRKVLEYVVVHELAHLRVRSHGPEFWRLLARLAPDFGQSRSWLDRHQSGLAADFFWTD</sequence>
<evidence type="ECO:0000313" key="3">
    <source>
        <dbReference type="Proteomes" id="UP001259803"/>
    </source>
</evidence>
<dbReference type="CDD" id="cd07344">
    <property type="entry name" value="M48_yhfN_like"/>
    <property type="match status" value="1"/>
</dbReference>